<dbReference type="EMBL" id="GDJX01001017">
    <property type="protein sequence ID" value="JAT66919.1"/>
    <property type="molecule type" value="Transcribed_RNA"/>
</dbReference>
<keyword evidence="2 4" id="KW-0378">Hydrolase</keyword>
<dbReference type="CDD" id="cd00431">
    <property type="entry name" value="cysteine_hydrolases"/>
    <property type="match status" value="1"/>
</dbReference>
<evidence type="ECO:0000256" key="1">
    <source>
        <dbReference type="ARBA" id="ARBA00006336"/>
    </source>
</evidence>
<reference evidence="4" key="1">
    <citation type="submission" date="2015-07" db="EMBL/GenBank/DDBJ databases">
        <title>Transcriptome Assembly of Anthurium amnicola.</title>
        <authorList>
            <person name="Suzuki J."/>
        </authorList>
    </citation>
    <scope>NUCLEOTIDE SEQUENCE</scope>
</reference>
<dbReference type="GO" id="GO:0016787">
    <property type="term" value="F:hydrolase activity"/>
    <property type="evidence" value="ECO:0007669"/>
    <property type="project" value="UniProtKB-KW"/>
</dbReference>
<dbReference type="AlphaFoldDB" id="A0A1D1ZJB8"/>
<comment type="similarity">
    <text evidence="1">Belongs to the isochorismatase family.</text>
</comment>
<evidence type="ECO:0000256" key="2">
    <source>
        <dbReference type="ARBA" id="ARBA00022801"/>
    </source>
</evidence>
<feature type="domain" description="Isochorismatase-like" evidence="3">
    <location>
        <begin position="18"/>
        <end position="198"/>
    </location>
</feature>
<dbReference type="SUPFAM" id="SSF52499">
    <property type="entry name" value="Isochorismatase-like hydrolases"/>
    <property type="match status" value="1"/>
</dbReference>
<dbReference type="Pfam" id="PF00857">
    <property type="entry name" value="Isochorismatase"/>
    <property type="match status" value="1"/>
</dbReference>
<dbReference type="InterPro" id="IPR050272">
    <property type="entry name" value="Isochorismatase-like_hydrls"/>
</dbReference>
<dbReference type="InterPro" id="IPR000868">
    <property type="entry name" value="Isochorismatase-like_dom"/>
</dbReference>
<evidence type="ECO:0000313" key="4">
    <source>
        <dbReference type="EMBL" id="JAT66919.1"/>
    </source>
</evidence>
<dbReference type="PANTHER" id="PTHR43540:SF6">
    <property type="entry name" value="ISOCHORISMATASE-LIKE DOMAIN-CONTAINING PROTEIN"/>
    <property type="match status" value="1"/>
</dbReference>
<dbReference type="Gene3D" id="3.40.50.850">
    <property type="entry name" value="Isochorismatase-like"/>
    <property type="match status" value="1"/>
</dbReference>
<evidence type="ECO:0000259" key="3">
    <source>
        <dbReference type="Pfam" id="PF00857"/>
    </source>
</evidence>
<dbReference type="PANTHER" id="PTHR43540">
    <property type="entry name" value="PEROXYUREIDOACRYLATE/UREIDOACRYLATE AMIDOHYDROLASE-RELATED"/>
    <property type="match status" value="1"/>
</dbReference>
<proteinExistence type="inferred from homology"/>
<sequence length="214" mass="24244">MSTSIPYNPKISYNPKTAALVIIDMQECFRDDAVAVIQNIQSIVKACHDNSVPVFWTQHTHRNIEFDGGPLERRWGSEMLKTMIWGSEEWKIVKELQPLVTRSQTSLGSLDFIIQSKTRYDAFYKTELNTILASLGIETLVISGVRTNLCCETTAKSGFDEGYDILFVKDATATETPQMHEATLLNMEYGWAKLATTDNIIKWLGNLENPFVKQ</sequence>
<organism evidence="4">
    <name type="scientific">Anthurium amnicola</name>
    <dbReference type="NCBI Taxonomy" id="1678845"/>
    <lineage>
        <taxon>Eukaryota</taxon>
        <taxon>Viridiplantae</taxon>
        <taxon>Streptophyta</taxon>
        <taxon>Embryophyta</taxon>
        <taxon>Tracheophyta</taxon>
        <taxon>Spermatophyta</taxon>
        <taxon>Magnoliopsida</taxon>
        <taxon>Liliopsida</taxon>
        <taxon>Araceae</taxon>
        <taxon>Pothoideae</taxon>
        <taxon>Potheae</taxon>
        <taxon>Anthurium</taxon>
    </lineage>
</organism>
<protein>
    <submittedName>
        <fullName evidence="4">Peroxyureidoacrylate/ureidoacrylate amidohydrolase RutB</fullName>
    </submittedName>
</protein>
<name>A0A1D1ZJB8_9ARAE</name>
<accession>A0A1D1ZJB8</accession>
<gene>
    <name evidence="4" type="primary">rutB_6</name>
    <name evidence="4" type="ORF">g.65332</name>
</gene>
<dbReference type="InterPro" id="IPR036380">
    <property type="entry name" value="Isochorismatase-like_sf"/>
</dbReference>